<keyword evidence="7" id="KW-0067">ATP-binding</keyword>
<dbReference type="PANTHER" id="PTHR24421:SF10">
    <property type="entry name" value="NITRATE_NITRITE SENSOR PROTEIN NARQ"/>
    <property type="match status" value="1"/>
</dbReference>
<dbReference type="GO" id="GO:0046983">
    <property type="term" value="F:protein dimerization activity"/>
    <property type="evidence" value="ECO:0007669"/>
    <property type="project" value="InterPro"/>
</dbReference>
<keyword evidence="9" id="KW-0812">Transmembrane</keyword>
<dbReference type="GO" id="GO:0016020">
    <property type="term" value="C:membrane"/>
    <property type="evidence" value="ECO:0007669"/>
    <property type="project" value="InterPro"/>
</dbReference>
<dbReference type="Gene3D" id="1.20.5.1930">
    <property type="match status" value="1"/>
</dbReference>
<accession>A0A2V5L302</accession>
<dbReference type="InterPro" id="IPR003594">
    <property type="entry name" value="HATPase_dom"/>
</dbReference>
<protein>
    <recommendedName>
        <fullName evidence="2">histidine kinase</fullName>
        <ecNumber evidence="2">2.7.13.3</ecNumber>
    </recommendedName>
</protein>
<feature type="transmembrane region" description="Helical" evidence="9">
    <location>
        <begin position="90"/>
        <end position="106"/>
    </location>
</feature>
<feature type="transmembrane region" description="Helical" evidence="9">
    <location>
        <begin position="134"/>
        <end position="151"/>
    </location>
</feature>
<gene>
    <name evidence="12" type="ORF">CVV68_18075</name>
</gene>
<dbReference type="InterPro" id="IPR050482">
    <property type="entry name" value="Sensor_HK_TwoCompSys"/>
</dbReference>
<dbReference type="EC" id="2.7.13.3" evidence="2"/>
<feature type="transmembrane region" description="Helical" evidence="9">
    <location>
        <begin position="40"/>
        <end position="58"/>
    </location>
</feature>
<evidence type="ECO:0000256" key="5">
    <source>
        <dbReference type="ARBA" id="ARBA00022741"/>
    </source>
</evidence>
<organism evidence="12 13">
    <name type="scientific">Arthrobacter livingstonensis</name>
    <dbReference type="NCBI Taxonomy" id="670078"/>
    <lineage>
        <taxon>Bacteria</taxon>
        <taxon>Bacillati</taxon>
        <taxon>Actinomycetota</taxon>
        <taxon>Actinomycetes</taxon>
        <taxon>Micrococcales</taxon>
        <taxon>Micrococcaceae</taxon>
        <taxon>Arthrobacter</taxon>
    </lineage>
</organism>
<dbReference type="OrthoDB" id="227596at2"/>
<keyword evidence="6 12" id="KW-0418">Kinase</keyword>
<keyword evidence="3" id="KW-0597">Phosphoprotein</keyword>
<evidence type="ECO:0000259" key="10">
    <source>
        <dbReference type="Pfam" id="PF02518"/>
    </source>
</evidence>
<evidence type="ECO:0000256" key="6">
    <source>
        <dbReference type="ARBA" id="ARBA00022777"/>
    </source>
</evidence>
<dbReference type="PANTHER" id="PTHR24421">
    <property type="entry name" value="NITRATE/NITRITE SENSOR PROTEIN NARX-RELATED"/>
    <property type="match status" value="1"/>
</dbReference>
<comment type="caution">
    <text evidence="12">The sequence shown here is derived from an EMBL/GenBank/DDBJ whole genome shotgun (WGS) entry which is preliminary data.</text>
</comment>
<evidence type="ECO:0000256" key="9">
    <source>
        <dbReference type="SAM" id="Phobius"/>
    </source>
</evidence>
<feature type="domain" description="Signal transduction histidine kinase subgroup 3 dimerisation and phosphoacceptor" evidence="11">
    <location>
        <begin position="208"/>
        <end position="272"/>
    </location>
</feature>
<dbReference type="AlphaFoldDB" id="A0A2V5L302"/>
<feature type="transmembrane region" description="Helical" evidence="9">
    <location>
        <begin position="64"/>
        <end position="83"/>
    </location>
</feature>
<evidence type="ECO:0000313" key="12">
    <source>
        <dbReference type="EMBL" id="PYI65478.1"/>
    </source>
</evidence>
<evidence type="ECO:0000256" key="3">
    <source>
        <dbReference type="ARBA" id="ARBA00022553"/>
    </source>
</evidence>
<evidence type="ECO:0000256" key="7">
    <source>
        <dbReference type="ARBA" id="ARBA00022840"/>
    </source>
</evidence>
<feature type="transmembrane region" description="Helical" evidence="9">
    <location>
        <begin position="157"/>
        <end position="179"/>
    </location>
</feature>
<keyword evidence="13" id="KW-1185">Reference proteome</keyword>
<dbReference type="Pfam" id="PF07730">
    <property type="entry name" value="HisKA_3"/>
    <property type="match status" value="1"/>
</dbReference>
<dbReference type="Proteomes" id="UP000247832">
    <property type="component" value="Unassembled WGS sequence"/>
</dbReference>
<reference evidence="12 13" key="1">
    <citation type="submission" date="2018-05" db="EMBL/GenBank/DDBJ databases">
        <title>Genetic diversity of glacier-inhabiting Cryobacterium bacteria in China and description of Cryobacterium mengkeensis sp. nov. and Arthrobacter glacialis sp. nov.</title>
        <authorList>
            <person name="Liu Q."/>
            <person name="Xin Y.-H."/>
        </authorList>
    </citation>
    <scope>NUCLEOTIDE SEQUENCE [LARGE SCALE GENOMIC DNA]</scope>
    <source>
        <strain evidence="12 13">LI2</strain>
    </source>
</reference>
<evidence type="ECO:0000256" key="8">
    <source>
        <dbReference type="ARBA" id="ARBA00023012"/>
    </source>
</evidence>
<evidence type="ECO:0000256" key="1">
    <source>
        <dbReference type="ARBA" id="ARBA00000085"/>
    </source>
</evidence>
<dbReference type="GO" id="GO:0000155">
    <property type="term" value="F:phosphorelay sensor kinase activity"/>
    <property type="evidence" value="ECO:0007669"/>
    <property type="project" value="InterPro"/>
</dbReference>
<keyword evidence="8" id="KW-0902">Two-component regulatory system</keyword>
<dbReference type="CDD" id="cd16917">
    <property type="entry name" value="HATPase_UhpB-NarQ-NarX-like"/>
    <property type="match status" value="1"/>
</dbReference>
<evidence type="ECO:0000259" key="11">
    <source>
        <dbReference type="Pfam" id="PF07730"/>
    </source>
</evidence>
<sequence>MPDVVTGKAPRRGHRWGYAGDMADGEASIRSRADDARIDFVLAGIVAVVVIFGTWVELTYSQDPVPPAVGAYAIAIAASAVLVFRRRAPVLVSVATLVLVYGYHLVGYPGEAPGIVFFVAFYSVTAHGRGLRTIATGLALVVAAEFLSVIPPNPVPWYSPAVIAPAASMGGAVLIGAVVRQRRLEAESRTAQAAHDRESALREHMAAERLLIARDLHDVLAHTLSVIAVQAGVALDALDDDPEQARKSIQAVRTAARDVLPGLHETLRALRGESTSSPAPQPGLAQLAGIAEKARASGLNVRLELPPEHAGLSAFLELTAYWIVTEALSNVMAHSDAANVTAAVTVQGPDLHILVADDGRPVSPGTGGFGLAGMQERAQLAGGTVQAGTTAAGGYCVEARLPLGEP</sequence>
<dbReference type="GO" id="GO:0005524">
    <property type="term" value="F:ATP binding"/>
    <property type="evidence" value="ECO:0007669"/>
    <property type="project" value="UniProtKB-KW"/>
</dbReference>
<keyword evidence="4" id="KW-0808">Transferase</keyword>
<proteinExistence type="predicted"/>
<keyword evidence="9" id="KW-0472">Membrane</keyword>
<dbReference type="SUPFAM" id="SSF55874">
    <property type="entry name" value="ATPase domain of HSP90 chaperone/DNA topoisomerase II/histidine kinase"/>
    <property type="match status" value="1"/>
</dbReference>
<feature type="domain" description="Histidine kinase/HSP90-like ATPase" evidence="10">
    <location>
        <begin position="320"/>
        <end position="404"/>
    </location>
</feature>
<dbReference type="Pfam" id="PF02518">
    <property type="entry name" value="HATPase_c"/>
    <property type="match status" value="1"/>
</dbReference>
<evidence type="ECO:0000256" key="2">
    <source>
        <dbReference type="ARBA" id="ARBA00012438"/>
    </source>
</evidence>
<comment type="catalytic activity">
    <reaction evidence="1">
        <text>ATP + protein L-histidine = ADP + protein N-phospho-L-histidine.</text>
        <dbReference type="EC" id="2.7.13.3"/>
    </reaction>
</comment>
<dbReference type="EMBL" id="QJVD01000024">
    <property type="protein sequence ID" value="PYI65478.1"/>
    <property type="molecule type" value="Genomic_DNA"/>
</dbReference>
<name>A0A2V5L302_9MICC</name>
<evidence type="ECO:0000313" key="13">
    <source>
        <dbReference type="Proteomes" id="UP000247832"/>
    </source>
</evidence>
<evidence type="ECO:0000256" key="4">
    <source>
        <dbReference type="ARBA" id="ARBA00022679"/>
    </source>
</evidence>
<keyword evidence="5" id="KW-0547">Nucleotide-binding</keyword>
<dbReference type="InterPro" id="IPR011712">
    <property type="entry name" value="Sig_transdc_His_kin_sub3_dim/P"/>
</dbReference>
<dbReference type="InterPro" id="IPR036890">
    <property type="entry name" value="HATPase_C_sf"/>
</dbReference>
<keyword evidence="9" id="KW-1133">Transmembrane helix</keyword>
<dbReference type="Gene3D" id="3.30.565.10">
    <property type="entry name" value="Histidine kinase-like ATPase, C-terminal domain"/>
    <property type="match status" value="1"/>
</dbReference>